<evidence type="ECO:0000256" key="1">
    <source>
        <dbReference type="SAM" id="Phobius"/>
    </source>
</evidence>
<dbReference type="EMBL" id="PDCK01000039">
    <property type="protein sequence ID" value="PRQ56595.1"/>
    <property type="molecule type" value="Genomic_DNA"/>
</dbReference>
<dbReference type="Gramene" id="PRQ56595">
    <property type="protein sequence ID" value="PRQ56595"/>
    <property type="gene ID" value="RchiOBHm_Chr1g0338981"/>
</dbReference>
<keyword evidence="1" id="KW-0472">Membrane</keyword>
<feature type="transmembrane region" description="Helical" evidence="1">
    <location>
        <begin position="47"/>
        <end position="69"/>
    </location>
</feature>
<accession>A0A2P6SD39</accession>
<proteinExistence type="predicted"/>
<keyword evidence="1" id="KW-1133">Transmembrane helix</keyword>
<keyword evidence="3" id="KW-1185">Reference proteome</keyword>
<dbReference type="STRING" id="74649.A0A2P6SD39"/>
<dbReference type="Proteomes" id="UP000238479">
    <property type="component" value="Chromosome 1"/>
</dbReference>
<sequence>MTIGLASLLYSINTMMIAFCSAILIMFNENTWMSVPIMLLASIPVTLSVWMLFPLFVQMFIFTFGRGIFDRKFKFRY</sequence>
<keyword evidence="1" id="KW-0812">Transmembrane</keyword>
<feature type="transmembrane region" description="Helical" evidence="1">
    <location>
        <begin position="7"/>
        <end position="27"/>
    </location>
</feature>
<evidence type="ECO:0008006" key="4">
    <source>
        <dbReference type="Google" id="ProtNLM"/>
    </source>
</evidence>
<dbReference type="AlphaFoldDB" id="A0A2P6SD39"/>
<name>A0A2P6SD39_ROSCH</name>
<comment type="caution">
    <text evidence="2">The sequence shown here is derived from an EMBL/GenBank/DDBJ whole genome shotgun (WGS) entry which is preliminary data.</text>
</comment>
<protein>
    <recommendedName>
        <fullName evidence="4">PGG domain-containing protein</fullName>
    </recommendedName>
</protein>
<reference evidence="2 3" key="1">
    <citation type="journal article" date="2018" name="Nat. Genet.">
        <title>The Rosa genome provides new insights in the design of modern roses.</title>
        <authorList>
            <person name="Bendahmane M."/>
        </authorList>
    </citation>
    <scope>NUCLEOTIDE SEQUENCE [LARGE SCALE GENOMIC DNA]</scope>
    <source>
        <strain evidence="3">cv. Old Blush</strain>
    </source>
</reference>
<evidence type="ECO:0000313" key="3">
    <source>
        <dbReference type="Proteomes" id="UP000238479"/>
    </source>
</evidence>
<organism evidence="2 3">
    <name type="scientific">Rosa chinensis</name>
    <name type="common">China rose</name>
    <dbReference type="NCBI Taxonomy" id="74649"/>
    <lineage>
        <taxon>Eukaryota</taxon>
        <taxon>Viridiplantae</taxon>
        <taxon>Streptophyta</taxon>
        <taxon>Embryophyta</taxon>
        <taxon>Tracheophyta</taxon>
        <taxon>Spermatophyta</taxon>
        <taxon>Magnoliopsida</taxon>
        <taxon>eudicotyledons</taxon>
        <taxon>Gunneridae</taxon>
        <taxon>Pentapetalae</taxon>
        <taxon>rosids</taxon>
        <taxon>fabids</taxon>
        <taxon>Rosales</taxon>
        <taxon>Rosaceae</taxon>
        <taxon>Rosoideae</taxon>
        <taxon>Rosoideae incertae sedis</taxon>
        <taxon>Rosa</taxon>
    </lineage>
</organism>
<gene>
    <name evidence="2" type="ORF">RchiOBHm_Chr1g0338981</name>
</gene>
<evidence type="ECO:0000313" key="2">
    <source>
        <dbReference type="EMBL" id="PRQ56595.1"/>
    </source>
</evidence>